<feature type="binding site" evidence="9">
    <location>
        <begin position="114"/>
        <end position="121"/>
    </location>
    <ligand>
        <name>GTP</name>
        <dbReference type="ChEBI" id="CHEBI:37565"/>
    </ligand>
</feature>
<dbReference type="SMART" id="SM00962">
    <property type="entry name" value="SRP54"/>
    <property type="match status" value="1"/>
</dbReference>
<evidence type="ECO:0000256" key="6">
    <source>
        <dbReference type="ARBA" id="ARBA00023135"/>
    </source>
</evidence>
<dbReference type="SUPFAM" id="SSF52540">
    <property type="entry name" value="P-loop containing nucleoside triphosphate hydrolases"/>
    <property type="match status" value="1"/>
</dbReference>
<comment type="subcellular location">
    <subcellularLocation>
        <location evidence="9">Cytoplasm</location>
    </subcellularLocation>
    <text evidence="9">The SRP-RNC complex is targeted to the cytoplasmic membrane.</text>
</comment>
<dbReference type="InterPro" id="IPR042101">
    <property type="entry name" value="SRP54_N_sf"/>
</dbReference>
<dbReference type="InterPro" id="IPR036891">
    <property type="entry name" value="Signal_recog_part_SRP54_M_sf"/>
</dbReference>
<evidence type="ECO:0000313" key="12">
    <source>
        <dbReference type="Proteomes" id="UP000003093"/>
    </source>
</evidence>
<dbReference type="PROSITE" id="PS00300">
    <property type="entry name" value="SRP54"/>
    <property type="match status" value="1"/>
</dbReference>
<dbReference type="InterPro" id="IPR003593">
    <property type="entry name" value="AAA+_ATPase"/>
</dbReference>
<evidence type="ECO:0000256" key="8">
    <source>
        <dbReference type="ARBA" id="ARBA00048027"/>
    </source>
</evidence>
<evidence type="ECO:0000313" key="11">
    <source>
        <dbReference type="EMBL" id="EIA13678.1"/>
    </source>
</evidence>
<accession>A0ABC9PYQ9</accession>
<keyword evidence="3 9" id="KW-0378">Hydrolase</keyword>
<dbReference type="Pfam" id="PF00448">
    <property type="entry name" value="SRP54"/>
    <property type="match status" value="1"/>
</dbReference>
<dbReference type="InterPro" id="IPR027417">
    <property type="entry name" value="P-loop_NTPase"/>
</dbReference>
<dbReference type="Proteomes" id="UP000003093">
    <property type="component" value="Unassembled WGS sequence"/>
</dbReference>
<keyword evidence="6 9" id="KW-0733">Signal recognition particle</keyword>
<keyword evidence="4 9" id="KW-0694">RNA-binding</keyword>
<proteinExistence type="inferred from homology"/>
<comment type="function">
    <text evidence="9">Involved in targeting and insertion of nascent membrane proteins into the cytoplasmic membrane. Binds to the hydrophobic signal sequence of the ribosome-nascent chain (RNC) as it emerges from the ribosomes. The SRP-RNC complex is then targeted to the cytoplasmic membrane where it interacts with the SRP receptor FtsY.</text>
</comment>
<evidence type="ECO:0000256" key="3">
    <source>
        <dbReference type="ARBA" id="ARBA00022801"/>
    </source>
</evidence>
<evidence type="ECO:0000256" key="7">
    <source>
        <dbReference type="ARBA" id="ARBA00023274"/>
    </source>
</evidence>
<dbReference type="HAMAP" id="MF_00306">
    <property type="entry name" value="SRP54"/>
    <property type="match status" value="1"/>
</dbReference>
<protein>
    <recommendedName>
        <fullName evidence="9">Signal recognition particle protein</fullName>
        <ecNumber evidence="9">3.6.5.4</ecNumber>
    </recommendedName>
    <alternativeName>
        <fullName evidence="9">Fifty-four homolog</fullName>
    </alternativeName>
</protein>
<dbReference type="PANTHER" id="PTHR11564">
    <property type="entry name" value="SIGNAL RECOGNITION PARTICLE 54K PROTEIN SRP54"/>
    <property type="match status" value="1"/>
</dbReference>
<name>A0ABC9PYQ9_STAA5</name>
<feature type="binding site" evidence="9">
    <location>
        <begin position="197"/>
        <end position="201"/>
    </location>
    <ligand>
        <name>GTP</name>
        <dbReference type="ChEBI" id="CHEBI:37565"/>
    </ligand>
</feature>
<gene>
    <name evidence="9" type="primary">ffh</name>
    <name evidence="11" type="ORF">ST398NM02_1237</name>
</gene>
<evidence type="ECO:0000256" key="1">
    <source>
        <dbReference type="ARBA" id="ARBA00005450"/>
    </source>
</evidence>
<dbReference type="Gene3D" id="1.10.260.30">
    <property type="entry name" value="Signal recognition particle, SRP54 subunit, M-domain"/>
    <property type="match status" value="1"/>
</dbReference>
<organism evidence="11 12">
    <name type="scientific">Staphylococcus aureus subsp. aureus DR10</name>
    <dbReference type="NCBI Taxonomy" id="1155079"/>
    <lineage>
        <taxon>Bacteria</taxon>
        <taxon>Bacillati</taxon>
        <taxon>Bacillota</taxon>
        <taxon>Bacilli</taxon>
        <taxon>Bacillales</taxon>
        <taxon>Staphylococcaceae</taxon>
        <taxon>Staphylococcus</taxon>
    </lineage>
</organism>
<feature type="domain" description="SRP54-type proteins GTP-binding" evidence="10">
    <location>
        <begin position="276"/>
        <end position="289"/>
    </location>
</feature>
<sequence length="461" mass="51465">MREDIDMAFEGLSERLQATMQKMRGKGKLTEADIKIMMREVRLALLEADVNFKVVKEFIKTVSERALGSDVMQSLTPGQQVIKIVQDELTKLMGGENTSINMSNKPPTVVMMVGLQGAGKTTTAGKLALLMRKKYNKKPMLVAADIYRPAAINQLQTVGKQIDIPVYSEGDQVKPQQIVTNALKHAKEEHLDFVIIDTAGRLHIDEALMNELKEVKDIAKPNEIMLVVDSMTGQDAVNVAESFDDQLDVTGVTLTKLDGDTRGGAALSIRSVTQKPIKFVGMSEKLDGLELFHPERMASRILGMGDVLSLIEKAQQDVDQEKAKDLEKKMRESSFTLDDFLEQLDQVKNLGPLDDIMKMIPGMNKMKGLDKLNMSEKQIDHIKAIIQSMTPAERNNPDTLNVSRKKRIAKGSGRSLQEVNRLMKQFNDMKKMMKQFTGGGKGKKGKRNQMQNMLKGMNLPF</sequence>
<evidence type="ECO:0000256" key="9">
    <source>
        <dbReference type="HAMAP-Rule" id="MF_00306"/>
    </source>
</evidence>
<evidence type="ECO:0000256" key="4">
    <source>
        <dbReference type="ARBA" id="ARBA00022884"/>
    </source>
</evidence>
<dbReference type="InterPro" id="IPR022941">
    <property type="entry name" value="SRP54"/>
</dbReference>
<dbReference type="FunFam" id="3.40.50.300:FF:000022">
    <property type="entry name" value="Signal recognition particle 54 kDa subunit"/>
    <property type="match status" value="1"/>
</dbReference>
<dbReference type="SMART" id="SM00963">
    <property type="entry name" value="SRP54_N"/>
    <property type="match status" value="1"/>
</dbReference>
<feature type="binding site" evidence="9">
    <location>
        <begin position="255"/>
        <end position="258"/>
    </location>
    <ligand>
        <name>GTP</name>
        <dbReference type="ChEBI" id="CHEBI:37565"/>
    </ligand>
</feature>
<dbReference type="EC" id="3.6.5.4" evidence="9"/>
<dbReference type="InterPro" id="IPR013822">
    <property type="entry name" value="Signal_recog_particl_SRP54_hlx"/>
</dbReference>
<evidence type="ECO:0000256" key="2">
    <source>
        <dbReference type="ARBA" id="ARBA00022741"/>
    </source>
</evidence>
<dbReference type="Gene3D" id="3.40.50.300">
    <property type="entry name" value="P-loop containing nucleotide triphosphate hydrolases"/>
    <property type="match status" value="1"/>
</dbReference>
<dbReference type="GO" id="GO:0048500">
    <property type="term" value="C:signal recognition particle"/>
    <property type="evidence" value="ECO:0007669"/>
    <property type="project" value="UniProtKB-UniRule"/>
</dbReference>
<comment type="domain">
    <text evidence="9">Composed of three domains: the N-terminal N domain, which is responsible for interactions with the ribosome, the central G domain, which binds GTP, and the C-terminal M domain, which binds the RNA and the signal sequence of the RNC.</text>
</comment>
<reference evidence="11 12" key="1">
    <citation type="journal article" date="2012" name="MBio">
        <title>Identification of a highly transmissible animal-independent Staphylococcus aureus ST398 clone with distinct genomic and cell adhesion properties.</title>
        <authorList>
            <person name="Uhlemann A.C."/>
            <person name="Porcella S.F."/>
            <person name="Trivedi S."/>
            <person name="Sullivan S.B."/>
            <person name="Hafer C."/>
            <person name="Kennedy A.D."/>
            <person name="Barbian K.D."/>
            <person name="McCarthy A.J."/>
            <person name="Street C."/>
            <person name="Hirschberg D.L."/>
            <person name="Lipkin W.I."/>
            <person name="Lindsay J.A."/>
            <person name="DeLeo F.R."/>
            <person name="Lowy F.D."/>
        </authorList>
    </citation>
    <scope>NUCLEOTIDE SEQUENCE [LARGE SCALE GENOMIC DNA]</scope>
    <source>
        <strain evidence="11 12">DR10</strain>
    </source>
</reference>
<dbReference type="SMART" id="SM00382">
    <property type="entry name" value="AAA"/>
    <property type="match status" value="1"/>
</dbReference>
<dbReference type="Pfam" id="PF02881">
    <property type="entry name" value="SRP54_N"/>
    <property type="match status" value="1"/>
</dbReference>
<dbReference type="EMBL" id="AIDT01000013">
    <property type="protein sequence ID" value="EIA13678.1"/>
    <property type="molecule type" value="Genomic_DNA"/>
</dbReference>
<dbReference type="AlphaFoldDB" id="A0ABC9PYQ9"/>
<comment type="subunit">
    <text evidence="9">Part of the signal recognition particle protein translocation system, which is composed of SRP and FtsY.</text>
</comment>
<comment type="caution">
    <text evidence="11">The sequence shown here is derived from an EMBL/GenBank/DDBJ whole genome shotgun (WGS) entry which is preliminary data.</text>
</comment>
<comment type="catalytic activity">
    <reaction evidence="8 9">
        <text>GTP + H2O = GDP + phosphate + H(+)</text>
        <dbReference type="Rhea" id="RHEA:19669"/>
        <dbReference type="ChEBI" id="CHEBI:15377"/>
        <dbReference type="ChEBI" id="CHEBI:15378"/>
        <dbReference type="ChEBI" id="CHEBI:37565"/>
        <dbReference type="ChEBI" id="CHEBI:43474"/>
        <dbReference type="ChEBI" id="CHEBI:58189"/>
        <dbReference type="EC" id="3.6.5.4"/>
    </reaction>
</comment>
<dbReference type="PANTHER" id="PTHR11564:SF5">
    <property type="entry name" value="SIGNAL RECOGNITION PARTICLE SUBUNIT SRP54"/>
    <property type="match status" value="1"/>
</dbReference>
<dbReference type="CDD" id="cd18539">
    <property type="entry name" value="SRP_G"/>
    <property type="match status" value="1"/>
</dbReference>
<dbReference type="GO" id="GO:0005525">
    <property type="term" value="F:GTP binding"/>
    <property type="evidence" value="ECO:0007669"/>
    <property type="project" value="UniProtKB-UniRule"/>
</dbReference>
<dbReference type="GO" id="GO:0006612">
    <property type="term" value="P:protein targeting to membrane"/>
    <property type="evidence" value="ECO:0007669"/>
    <property type="project" value="UniProtKB-UniRule"/>
</dbReference>
<keyword evidence="2 9" id="KW-0547">Nucleotide-binding</keyword>
<dbReference type="InterPro" id="IPR004125">
    <property type="entry name" value="Signal_recog_particle_SRP54_M"/>
</dbReference>
<dbReference type="Gene3D" id="1.20.120.140">
    <property type="entry name" value="Signal recognition particle SRP54, nucleotide-binding domain"/>
    <property type="match status" value="1"/>
</dbReference>
<dbReference type="SUPFAM" id="SSF47446">
    <property type="entry name" value="Signal peptide-binding domain"/>
    <property type="match status" value="1"/>
</dbReference>
<evidence type="ECO:0000256" key="5">
    <source>
        <dbReference type="ARBA" id="ARBA00023134"/>
    </source>
</evidence>
<dbReference type="GO" id="GO:0003723">
    <property type="term" value="F:RNA binding"/>
    <property type="evidence" value="ECO:0007669"/>
    <property type="project" value="UniProtKB-UniRule"/>
</dbReference>
<dbReference type="Pfam" id="PF02978">
    <property type="entry name" value="SRP_SPB"/>
    <property type="match status" value="1"/>
</dbReference>
<keyword evidence="7 9" id="KW-0687">Ribonucleoprotein</keyword>
<dbReference type="InterPro" id="IPR004780">
    <property type="entry name" value="SRP"/>
</dbReference>
<dbReference type="GO" id="GO:0003924">
    <property type="term" value="F:GTPase activity"/>
    <property type="evidence" value="ECO:0007669"/>
    <property type="project" value="UniProtKB-UniRule"/>
</dbReference>
<evidence type="ECO:0000259" key="10">
    <source>
        <dbReference type="PROSITE" id="PS00300"/>
    </source>
</evidence>
<comment type="similarity">
    <text evidence="1 9">Belongs to the GTP-binding SRP family. SRP54 subfamily.</text>
</comment>
<keyword evidence="9" id="KW-0963">Cytoplasm</keyword>
<dbReference type="NCBIfam" id="TIGR00959">
    <property type="entry name" value="ffh"/>
    <property type="match status" value="1"/>
</dbReference>
<dbReference type="InterPro" id="IPR000897">
    <property type="entry name" value="SRP54_GTPase_dom"/>
</dbReference>
<keyword evidence="5 9" id="KW-0342">GTP-binding</keyword>